<name>E4UAT8_OCEP5</name>
<dbReference type="Proteomes" id="UP000008722">
    <property type="component" value="Plasmid pOCEPR01"/>
</dbReference>
<evidence type="ECO:0000313" key="2">
    <source>
        <dbReference type="Proteomes" id="UP000008722"/>
    </source>
</evidence>
<reference evidence="2" key="1">
    <citation type="submission" date="2010-11" db="EMBL/GenBank/DDBJ databases">
        <title>The complete sequence of plasmid of Oceanithermus profundus DSM 14977.</title>
        <authorList>
            <consortium name="US DOE Joint Genome Institute (JGI-PGF)"/>
            <person name="Lucas S."/>
            <person name="Copeland A."/>
            <person name="Lapidus A."/>
            <person name="Bruce D."/>
            <person name="Goodwin L."/>
            <person name="Pitluck S."/>
            <person name="Kyrpides N."/>
            <person name="Mavromatis K."/>
            <person name="Pagani I."/>
            <person name="Ivanova N."/>
            <person name="Zhang X."/>
            <person name="Brettin T."/>
            <person name="Detter J.C."/>
            <person name="Tapia R."/>
            <person name="Han C."/>
            <person name="Land M."/>
            <person name="Hauser L."/>
            <person name="Markowitz V."/>
            <person name="Cheng J.-F."/>
            <person name="Hugenholtz P."/>
            <person name="Woyke T."/>
            <person name="Wu D."/>
            <person name="Tindall B."/>
            <person name="Faehnrich R."/>
            <person name="Brambilla E."/>
            <person name="Klenk H.-P."/>
            <person name="Eisen J.A."/>
        </authorList>
    </citation>
    <scope>NUCLEOTIDE SEQUENCE [LARGE SCALE GENOMIC DNA]</scope>
    <source>
        <strain evidence="2">DSM 14977 / NBRC 100410 / VKM B-2274 / 506</strain>
        <plasmid evidence="2">Plasmid pOCEPR01</plasmid>
    </source>
</reference>
<keyword evidence="1" id="KW-0614">Plasmid</keyword>
<dbReference type="AlphaFoldDB" id="E4UAT8"/>
<geneLocation type="plasmid" evidence="1 2">
    <name>pOCEPR01</name>
</geneLocation>
<reference evidence="1 2" key="2">
    <citation type="journal article" date="2011" name="Stand. Genomic Sci.">
        <title>Complete genome sequence of Oceanithermus profundus type strain (506).</title>
        <authorList>
            <person name="Pati A."/>
            <person name="Zhang X."/>
            <person name="Lapidus A."/>
            <person name="Nolan M."/>
            <person name="Lucas S."/>
            <person name="Del Rio T.G."/>
            <person name="Tice H."/>
            <person name="Cheng J.F."/>
            <person name="Tapia R."/>
            <person name="Han C."/>
            <person name="Goodwin L."/>
            <person name="Pitluck S."/>
            <person name="Liolios K."/>
            <person name="Pagani I."/>
            <person name="Ivanova N."/>
            <person name="Mavromatis K."/>
            <person name="Chen A."/>
            <person name="Palaniappan K."/>
            <person name="Hauser L."/>
            <person name="Jeffries C.D."/>
            <person name="Brambilla E.M."/>
            <person name="Rohl A."/>
            <person name="Mwirichia R."/>
            <person name="Rohde M."/>
            <person name="Tindall B.J."/>
            <person name="Sikorski J."/>
            <person name="Wirth R."/>
            <person name="Goker M."/>
            <person name="Woyke T."/>
            <person name="Detter J.C."/>
            <person name="Bristow J."/>
            <person name="Eisen J.A."/>
            <person name="Markowitz V."/>
            <person name="Hugenholtz P."/>
            <person name="Kyrpides N.C."/>
            <person name="Klenk H.P."/>
            <person name="Land M."/>
        </authorList>
    </citation>
    <scope>NUCLEOTIDE SEQUENCE [LARGE SCALE GENOMIC DNA]</scope>
    <source>
        <strain evidence="2">DSM 14977 / NBRC 100410 / VKM B-2274 / 506</strain>
        <plasmid evidence="2">Plasmid pOCEPR01</plasmid>
    </source>
</reference>
<protein>
    <submittedName>
        <fullName evidence="1">Uncharacterized protein</fullName>
    </submittedName>
</protein>
<proteinExistence type="predicted"/>
<dbReference type="RefSeq" id="WP_013449703.1">
    <property type="nucleotide sequence ID" value="NC_014753.1"/>
</dbReference>
<keyword evidence="2" id="KW-1185">Reference proteome</keyword>
<accession>E4UAT8</accession>
<dbReference type="EMBL" id="CP002362">
    <property type="protein sequence ID" value="ADR37723.1"/>
    <property type="molecule type" value="Genomic_DNA"/>
</dbReference>
<dbReference type="HOGENOM" id="CLU_1609137_0_0_0"/>
<evidence type="ECO:0000313" key="1">
    <source>
        <dbReference type="EMBL" id="ADR37723.1"/>
    </source>
</evidence>
<organism evidence="1 2">
    <name type="scientific">Oceanithermus profundus (strain DSM 14977 / NBRC 100410 / VKM B-2274 / 506)</name>
    <dbReference type="NCBI Taxonomy" id="670487"/>
    <lineage>
        <taxon>Bacteria</taxon>
        <taxon>Thermotogati</taxon>
        <taxon>Deinococcota</taxon>
        <taxon>Deinococci</taxon>
        <taxon>Thermales</taxon>
        <taxon>Thermaceae</taxon>
        <taxon>Oceanithermus</taxon>
    </lineage>
</organism>
<sequence length="165" mass="17976">MKTWRIPVTTYYQLAIEEAVVVTADSLEGALKEAEKAVDRLPRPEELPAGAQFVESLPHPEEAEPLEELRTSSFDELPKSVVGSSVQTVHFFVGKWTALLSQPGGLPWALSQMECGGDGVYRFQDGPLQNVAIELDLEGRVLAVSVRGYRTAVPLASPDLEGATR</sequence>
<dbReference type="KEGG" id="opr:Ocepr_2275"/>
<gene>
    <name evidence="1" type="ordered locus">Ocepr_2275</name>
</gene>